<dbReference type="OrthoDB" id="416344at2759"/>
<dbReference type="InterPro" id="IPR050585">
    <property type="entry name" value="Xaa-Pro_dipeptidyl-ppase/CocE"/>
</dbReference>
<name>W1NMS1_AMBTC</name>
<organism evidence="2 3">
    <name type="scientific">Amborella trichopoda</name>
    <dbReference type="NCBI Taxonomy" id="13333"/>
    <lineage>
        <taxon>Eukaryota</taxon>
        <taxon>Viridiplantae</taxon>
        <taxon>Streptophyta</taxon>
        <taxon>Embryophyta</taxon>
        <taxon>Tracheophyta</taxon>
        <taxon>Spermatophyta</taxon>
        <taxon>Magnoliopsida</taxon>
        <taxon>Amborellales</taxon>
        <taxon>Amborellaceae</taxon>
        <taxon>Amborella</taxon>
    </lineage>
</organism>
<keyword evidence="3" id="KW-1185">Reference proteome</keyword>
<dbReference type="PANTHER" id="PTHR43056:SF5">
    <property type="entry name" value="PEPTIDASE S9 PROLYL OLIGOPEPTIDASE CATALYTIC DOMAIN-CONTAINING PROTEIN"/>
    <property type="match status" value="1"/>
</dbReference>
<dbReference type="Gene3D" id="3.40.50.1820">
    <property type="entry name" value="alpha/beta hydrolase"/>
    <property type="match status" value="1"/>
</dbReference>
<accession>W1NMS1</accession>
<evidence type="ECO:0000313" key="2">
    <source>
        <dbReference type="EMBL" id="ERM96846.1"/>
    </source>
</evidence>
<dbReference type="eggNOG" id="KOG2100">
    <property type="taxonomic scope" value="Eukaryota"/>
</dbReference>
<dbReference type="STRING" id="13333.W1NMS1"/>
<dbReference type="Gramene" id="ERM96846">
    <property type="protein sequence ID" value="ERM96846"/>
    <property type="gene ID" value="AMTR_s00128p00114010"/>
</dbReference>
<dbReference type="InterPro" id="IPR001375">
    <property type="entry name" value="Peptidase_S9_cat"/>
</dbReference>
<dbReference type="PANTHER" id="PTHR43056">
    <property type="entry name" value="PEPTIDASE S9 PROLYL OLIGOPEPTIDASE"/>
    <property type="match status" value="1"/>
</dbReference>
<reference evidence="3" key="1">
    <citation type="journal article" date="2013" name="Science">
        <title>The Amborella genome and the evolution of flowering plants.</title>
        <authorList>
            <consortium name="Amborella Genome Project"/>
        </authorList>
    </citation>
    <scope>NUCLEOTIDE SEQUENCE [LARGE SCALE GENOMIC DNA]</scope>
</reference>
<dbReference type="InterPro" id="IPR029058">
    <property type="entry name" value="AB_hydrolase_fold"/>
</dbReference>
<gene>
    <name evidence="2" type="ORF">AMTR_s00128p00114010</name>
</gene>
<dbReference type="SUPFAM" id="SSF82171">
    <property type="entry name" value="DPP6 N-terminal domain-like"/>
    <property type="match status" value="1"/>
</dbReference>
<evidence type="ECO:0000313" key="3">
    <source>
        <dbReference type="Proteomes" id="UP000017836"/>
    </source>
</evidence>
<dbReference type="EMBL" id="KI396767">
    <property type="protein sequence ID" value="ERM96846.1"/>
    <property type="molecule type" value="Genomic_DNA"/>
</dbReference>
<feature type="domain" description="Peptidase S9 prolyl oligopeptidase catalytic" evidence="1">
    <location>
        <begin position="527"/>
        <end position="728"/>
    </location>
</feature>
<dbReference type="Pfam" id="PF00326">
    <property type="entry name" value="Peptidase_S9"/>
    <property type="match status" value="1"/>
</dbReference>
<dbReference type="Proteomes" id="UP000017836">
    <property type="component" value="Unassembled WGS sequence"/>
</dbReference>
<dbReference type="SUPFAM" id="SSF53474">
    <property type="entry name" value="alpha/beta-Hydrolases"/>
    <property type="match status" value="1"/>
</dbReference>
<sequence>MQSLVAITPLRLTLTASSTTLSYSLHCSFRFFPFRSNCSISGFIPLSLFLQPPKEQRHHHHQISSRSISSRSMATASANTIIAPYGSWKSPITADVVAGAEKRLGGMALDGNGSVIWLEGRPKEAGRMVLVKGPIEPTDVPSDITLPEFSVRTLAQEYGGGAFTVYENVVIFSHYNDQRLYMQSIDGGGSPVPISPEYGGHVVCYADGVVDKHFNRFITVREDHRESSLNPSTTIVSIDLESGSLKEPKVLVSGNDFYAFPRICPEGKRIAWVEWSHPNMHWDKAEIWVADISKNGDVCNRICVAGCDSTLVESPTEPKWSMQGELFFITDRKNGFWNLYKWIEHNNEIQPLYTLDAEFSRPFWVFGINSYDFIHQNGQATLIACSYRQKGKSYLGILDTVLGSFTSIDVPFTDINDIITKDRCLYIVAASSSHPSSIVKLTLDGMELKVVDLTTIWCSSSLDSLHFKPYISLPEIIEFPTEVQGQKAYAYFYPPFNPLYDATPGEKPPLLLKSHGGPTSESHGTLDLSIQYWTSRGWAFVDVNYGGSTGYGREYRERLLGNWGIVDVNDCCSCAQFLVDSGKADGEQLCITGRSAGGYTTLAALAFSQTFKAGASLFGVADLRLLKESTHKFESRYLDNLLGAEKNFYDRSPINFVERFSCPVILFQGLEDKVVLPDQARKIYMALQEKGLPVALVEYEGEQHGFRKAENIKFTIEQQMLFFARLVGHFHVDDEISPIHVDNFD</sequence>
<dbReference type="HOGENOM" id="CLU_012236_1_0_1"/>
<dbReference type="MEROPS" id="S09.074"/>
<protein>
    <recommendedName>
        <fullName evidence="1">Peptidase S9 prolyl oligopeptidase catalytic domain-containing protein</fullName>
    </recommendedName>
</protein>
<evidence type="ECO:0000259" key="1">
    <source>
        <dbReference type="Pfam" id="PF00326"/>
    </source>
</evidence>
<dbReference type="OMA" id="GYTTLCA"/>
<dbReference type="GO" id="GO:0008236">
    <property type="term" value="F:serine-type peptidase activity"/>
    <property type="evidence" value="ECO:0007669"/>
    <property type="project" value="InterPro"/>
</dbReference>
<proteinExistence type="predicted"/>
<dbReference type="GO" id="GO:0006508">
    <property type="term" value="P:proteolysis"/>
    <property type="evidence" value="ECO:0007669"/>
    <property type="project" value="InterPro"/>
</dbReference>
<dbReference type="KEGG" id="atr:18424793"/>
<dbReference type="AlphaFoldDB" id="W1NMS1"/>